<accession>A0ABR2JX29</accession>
<feature type="region of interest" description="Disordered" evidence="1">
    <location>
        <begin position="124"/>
        <end position="166"/>
    </location>
</feature>
<feature type="compositionally biased region" description="Polar residues" evidence="1">
    <location>
        <begin position="45"/>
        <end position="66"/>
    </location>
</feature>
<evidence type="ECO:0000313" key="2">
    <source>
        <dbReference type="EMBL" id="KAK8883432.1"/>
    </source>
</evidence>
<feature type="region of interest" description="Disordered" evidence="1">
    <location>
        <begin position="45"/>
        <end position="85"/>
    </location>
</feature>
<proteinExistence type="predicted"/>
<organism evidence="2 3">
    <name type="scientific">Tritrichomonas musculus</name>
    <dbReference type="NCBI Taxonomy" id="1915356"/>
    <lineage>
        <taxon>Eukaryota</taxon>
        <taxon>Metamonada</taxon>
        <taxon>Parabasalia</taxon>
        <taxon>Tritrichomonadida</taxon>
        <taxon>Tritrichomonadidae</taxon>
        <taxon>Tritrichomonas</taxon>
    </lineage>
</organism>
<evidence type="ECO:0000256" key="1">
    <source>
        <dbReference type="SAM" id="MobiDB-lite"/>
    </source>
</evidence>
<name>A0ABR2JX29_9EUKA</name>
<sequence length="552" mass="61668">MPPGNTPPGFPGTHQPNQLNQVNQLNQAAQLNQPAQLNQTAQLNPQKPLSQPTQLSQPNQLGQPTQLGPPIQMSPQAQLNQQGQLTQQKQVNIINQPNQLNHPNQSNQQFDIVYQMARNTASSPNLAQLNHGQPPNVQPQPPNAQLQQHNPHAKQQDRNMFNSILPPNGVGQAAALAALLNATKMSPQISSLLKKFAAGENLLRLQQLQSQAQQNNFQQRAKQNMPNMHLSQMQPGASLSTSVSTPTLSTLSSVSSAPGIGLNIQQPPNQTILTPRQQMNASKKQKEFPKVDVNVSSQSLLNCIESCGLSNAFLERIDKFEVSNNAKLSPKSVSTIAMALYLRMHHIIEQSVKNCHIRLNSHLYMTERQNFLEKQRNSEARENEPNQNRLVQSQLQQKMNQEFQRRALSFLPGEPVFTDIPLANIALIEAERRIINSGLTISPEPPKGIDTTFDVYRNQILCGIAARSSEQMREKITSYTKEIPDNVQPDLTKITGLGLVQSNDSLQVSFDDVYQVIERDIMFTPEKLLSPKFYLQTRKIANLKLRNKMNNE</sequence>
<evidence type="ECO:0000313" key="3">
    <source>
        <dbReference type="Proteomes" id="UP001470230"/>
    </source>
</evidence>
<comment type="caution">
    <text evidence="2">The sequence shown here is derived from an EMBL/GenBank/DDBJ whole genome shotgun (WGS) entry which is preliminary data.</text>
</comment>
<feature type="compositionally biased region" description="Low complexity" evidence="1">
    <location>
        <begin position="76"/>
        <end position="85"/>
    </location>
</feature>
<dbReference type="Proteomes" id="UP001470230">
    <property type="component" value="Unassembled WGS sequence"/>
</dbReference>
<reference evidence="2 3" key="1">
    <citation type="submission" date="2024-04" db="EMBL/GenBank/DDBJ databases">
        <title>Tritrichomonas musculus Genome.</title>
        <authorList>
            <person name="Alves-Ferreira E."/>
            <person name="Grigg M."/>
            <person name="Lorenzi H."/>
            <person name="Galac M."/>
        </authorList>
    </citation>
    <scope>NUCLEOTIDE SEQUENCE [LARGE SCALE GENOMIC DNA]</scope>
    <source>
        <strain evidence="2 3">EAF2021</strain>
    </source>
</reference>
<protein>
    <recommendedName>
        <fullName evidence="4">Transcription initiation factor TFIID component TAF4 C-terminal domain-containing protein</fullName>
    </recommendedName>
</protein>
<gene>
    <name evidence="2" type="ORF">M9Y10_046082</name>
</gene>
<keyword evidence="3" id="KW-1185">Reference proteome</keyword>
<evidence type="ECO:0008006" key="4">
    <source>
        <dbReference type="Google" id="ProtNLM"/>
    </source>
</evidence>
<dbReference type="EMBL" id="JAPFFF010000009">
    <property type="protein sequence ID" value="KAK8883432.1"/>
    <property type="molecule type" value="Genomic_DNA"/>
</dbReference>